<dbReference type="OrthoDB" id="9769707at2"/>
<keyword evidence="2" id="KW-1134">Transmembrane beta strand</keyword>
<feature type="domain" description="Bacterial surface antigen (D15)" evidence="5">
    <location>
        <begin position="315"/>
        <end position="625"/>
    </location>
</feature>
<dbReference type="HOGENOM" id="CLU_018618_0_1_6"/>
<evidence type="ECO:0000256" key="1">
    <source>
        <dbReference type="ARBA" id="ARBA00004370"/>
    </source>
</evidence>
<evidence type="ECO:0000313" key="7">
    <source>
        <dbReference type="Proteomes" id="UP000006062"/>
    </source>
</evidence>
<organism evidence="6 7">
    <name type="scientific">Thiocystis violascens (strain ATCC 17096 / DSM 198 / 6111)</name>
    <name type="common">Chromatium violascens</name>
    <dbReference type="NCBI Taxonomy" id="765911"/>
    <lineage>
        <taxon>Bacteria</taxon>
        <taxon>Pseudomonadati</taxon>
        <taxon>Pseudomonadota</taxon>
        <taxon>Gammaproteobacteria</taxon>
        <taxon>Chromatiales</taxon>
        <taxon>Chromatiaceae</taxon>
        <taxon>Thiocystis</taxon>
    </lineage>
</organism>
<dbReference type="Gene3D" id="2.40.160.50">
    <property type="entry name" value="membrane protein fhac: a member of the omp85/tpsb transporter family"/>
    <property type="match status" value="1"/>
</dbReference>
<dbReference type="KEGG" id="tvi:Thivi_1411"/>
<dbReference type="eggNOG" id="COG0729">
    <property type="taxonomic scope" value="Bacteria"/>
</dbReference>
<dbReference type="AlphaFoldDB" id="I3Y8V1"/>
<dbReference type="EMBL" id="CP003154">
    <property type="protein sequence ID" value="AFL73419.1"/>
    <property type="molecule type" value="Genomic_DNA"/>
</dbReference>
<name>I3Y8V1_THIV6</name>
<keyword evidence="7" id="KW-1185">Reference proteome</keyword>
<dbReference type="PANTHER" id="PTHR12815:SF42">
    <property type="entry name" value="BACTERIAL SURFACE ANTIGEN (D15) DOMAIN-CONTAINING PROTEIN"/>
    <property type="match status" value="1"/>
</dbReference>
<feature type="chain" id="PRO_5003683226" evidence="4">
    <location>
        <begin position="30"/>
        <end position="625"/>
    </location>
</feature>
<proteinExistence type="predicted"/>
<dbReference type="InterPro" id="IPR000184">
    <property type="entry name" value="Bac_surfAg_D15"/>
</dbReference>
<dbReference type="RefSeq" id="WP_014777894.1">
    <property type="nucleotide sequence ID" value="NC_018012.1"/>
</dbReference>
<evidence type="ECO:0000256" key="2">
    <source>
        <dbReference type="ARBA" id="ARBA00022452"/>
    </source>
</evidence>
<dbReference type="STRING" id="765911.Thivi_1411"/>
<sequence length="625" mass="66057">MAVTTGQGWRWLGIWAACAGLALAAQAFAADPQPYRVTIVPTGDADLDGAIAESSLLIGLRERAPVGPFALVTRADADKARFLKILNGLGHYAPRVEVRIAGRASDDPALLTLLEDLPAAPPAPVEINIDPGPLYHLGVVDLQGPVSATARAAFTLQPGDPARAAAVLAAGQSVLDTLLEEGFALATLSEPDAVVDHAARTLDILYLAEPGPRLGLGAVEVIGLDRLREDAVHRRLGLTPGEPFSPSRLETARRDLLAAGALAWARLTPATMPDAQGRLPLRLEVAERPLRALRLGGAYSSDIGGSLTASWTHRNLFGRAEQLTLGAEVGELAANRPDELGYLTTATLRLPDIWRRDLNLRFDLGATREFLDAYDRDAANAAVSLERRFSNEWSGRAGLGFDVSRVTQDGVTRDYRLLSLPASAMYDSTDDPLDPARGIRLTVQLIPTEALEGAGQGFVLGRATGSTYLDLSNLLQSGPQTTNRNGRRILATRLALGSIVGTEADTVPPDWRFYSGGGGSVRGYPFQSIGPETASGQPAGGDGLLETALELRQRFGANWGLAGFLDAGAISANGLPGADSLSVGFGLGLRYYTPIGPVRVDVATPLTQREGIAPVQLYIGIGQAF</sequence>
<dbReference type="PANTHER" id="PTHR12815">
    <property type="entry name" value="SORTING AND ASSEMBLY MACHINERY SAMM50 PROTEIN FAMILY MEMBER"/>
    <property type="match status" value="1"/>
</dbReference>
<accession>I3Y8V1</accession>
<comment type="subcellular location">
    <subcellularLocation>
        <location evidence="1">Membrane</location>
    </subcellularLocation>
</comment>
<keyword evidence="4" id="KW-0732">Signal</keyword>
<feature type="signal peptide" evidence="4">
    <location>
        <begin position="1"/>
        <end position="29"/>
    </location>
</feature>
<evidence type="ECO:0000313" key="6">
    <source>
        <dbReference type="EMBL" id="AFL73419.1"/>
    </source>
</evidence>
<dbReference type="Pfam" id="PF01103">
    <property type="entry name" value="Omp85"/>
    <property type="match status" value="1"/>
</dbReference>
<evidence type="ECO:0000256" key="4">
    <source>
        <dbReference type="SAM" id="SignalP"/>
    </source>
</evidence>
<evidence type="ECO:0000259" key="5">
    <source>
        <dbReference type="Pfam" id="PF01103"/>
    </source>
</evidence>
<dbReference type="InterPro" id="IPR039910">
    <property type="entry name" value="D15-like"/>
</dbReference>
<dbReference type="Gene3D" id="3.10.20.310">
    <property type="entry name" value="membrane protein fhac"/>
    <property type="match status" value="1"/>
</dbReference>
<evidence type="ECO:0000256" key="3">
    <source>
        <dbReference type="ARBA" id="ARBA00023136"/>
    </source>
</evidence>
<reference evidence="6 7" key="1">
    <citation type="submission" date="2012-06" db="EMBL/GenBank/DDBJ databases">
        <title>Complete sequence of Thiocystis violascens DSM 198.</title>
        <authorList>
            <consortium name="US DOE Joint Genome Institute"/>
            <person name="Lucas S."/>
            <person name="Han J."/>
            <person name="Lapidus A."/>
            <person name="Cheng J.-F."/>
            <person name="Goodwin L."/>
            <person name="Pitluck S."/>
            <person name="Peters L."/>
            <person name="Ovchinnikova G."/>
            <person name="Teshima H."/>
            <person name="Detter J.C."/>
            <person name="Han C."/>
            <person name="Tapia R."/>
            <person name="Land M."/>
            <person name="Hauser L."/>
            <person name="Kyrpides N."/>
            <person name="Ivanova N."/>
            <person name="Pagani I."/>
            <person name="Vogl K."/>
            <person name="Liu Z."/>
            <person name="Frigaard N.-U."/>
            <person name="Bryant D."/>
            <person name="Woyke T."/>
        </authorList>
    </citation>
    <scope>NUCLEOTIDE SEQUENCE [LARGE SCALE GENOMIC DNA]</scope>
    <source>
        <strain evidence="7">ATCC 17096 / DSM 198 / 6111</strain>
    </source>
</reference>
<gene>
    <name evidence="6" type="ordered locus">Thivi_1411</name>
</gene>
<dbReference type="Proteomes" id="UP000006062">
    <property type="component" value="Chromosome"/>
</dbReference>
<keyword evidence="2" id="KW-0812">Transmembrane</keyword>
<protein>
    <submittedName>
        <fullName evidence="6">Outer membrane protein</fullName>
    </submittedName>
</protein>
<keyword evidence="3" id="KW-0472">Membrane</keyword>
<dbReference type="GO" id="GO:0019867">
    <property type="term" value="C:outer membrane"/>
    <property type="evidence" value="ECO:0007669"/>
    <property type="project" value="InterPro"/>
</dbReference>